<dbReference type="InterPro" id="IPR049449">
    <property type="entry name" value="TesB_ACOT8-like_N"/>
</dbReference>
<accession>A0ABV3XYV4</accession>
<dbReference type="InterPro" id="IPR049450">
    <property type="entry name" value="ACOT8-like_C"/>
</dbReference>
<reference evidence="4 5" key="1">
    <citation type="submission" date="2024-07" db="EMBL/GenBank/DDBJ databases">
        <title>Draft Genome Sequence of Ferrimicrobium acidiphilum Strain YE2023, Isolated from a Pulp of Bioleach Reactor.</title>
        <authorList>
            <person name="Elkina Y.A."/>
            <person name="Bulaeva A.G."/>
            <person name="Beletsky A.V."/>
            <person name="Mardanov A.V."/>
        </authorList>
    </citation>
    <scope>NUCLEOTIDE SEQUENCE [LARGE SCALE GENOMIC DNA]</scope>
    <source>
        <strain evidence="4 5">YE2023</strain>
    </source>
</reference>
<evidence type="ECO:0000313" key="4">
    <source>
        <dbReference type="EMBL" id="MEX6428482.1"/>
    </source>
</evidence>
<keyword evidence="5" id="KW-1185">Reference proteome</keyword>
<dbReference type="Pfam" id="PF13622">
    <property type="entry name" value="4HBT_3"/>
    <property type="match status" value="1"/>
</dbReference>
<dbReference type="RefSeq" id="WP_369084127.1">
    <property type="nucleotide sequence ID" value="NZ_JBFSHR010000003.1"/>
</dbReference>
<gene>
    <name evidence="4" type="ORF">AB6A68_01315</name>
</gene>
<dbReference type="Gene3D" id="2.40.160.210">
    <property type="entry name" value="Acyl-CoA thioesterase, double hotdog domain"/>
    <property type="match status" value="1"/>
</dbReference>
<protein>
    <submittedName>
        <fullName evidence="4">Thioesterase family protein</fullName>
    </submittedName>
</protein>
<evidence type="ECO:0000313" key="5">
    <source>
        <dbReference type="Proteomes" id="UP001560267"/>
    </source>
</evidence>
<dbReference type="InterPro" id="IPR042171">
    <property type="entry name" value="Acyl-CoA_hotdog"/>
</dbReference>
<dbReference type="EMBL" id="JBFSHR010000003">
    <property type="protein sequence ID" value="MEX6428482.1"/>
    <property type="molecule type" value="Genomic_DNA"/>
</dbReference>
<feature type="domain" description="Acyl-CoA thioesterase-like C-terminal" evidence="3">
    <location>
        <begin position="151"/>
        <end position="262"/>
    </location>
</feature>
<evidence type="ECO:0000256" key="1">
    <source>
        <dbReference type="SAM" id="MobiDB-lite"/>
    </source>
</evidence>
<evidence type="ECO:0000259" key="3">
    <source>
        <dbReference type="Pfam" id="PF20789"/>
    </source>
</evidence>
<evidence type="ECO:0000259" key="2">
    <source>
        <dbReference type="Pfam" id="PF13622"/>
    </source>
</evidence>
<proteinExistence type="predicted"/>
<sequence>MPPDHNGATGHSGVEPSSSGGDSYFFQLDNHRFRPLRPSQGPWSPEACHGGPPSALAIHELEQHMSSDTYRLAQVHIDFYGEVPLTPLTFATNTLRPGKRIQLLETTARTDDNRVVIAGRGWYLAVAPGRGPQVEQPLTIPGFEAGHADSAITSFPYGASIDWSFLEGGFSEPGPATVWARPKLSLINHTPLAPTEAALLVADSANGISSELDFAAFLFLPTVVEVVFRSAPTTTEIGLSARTTIDPEGVGVTRGTLFDRNHSYGHLLQTLYIERRV</sequence>
<dbReference type="Proteomes" id="UP001560267">
    <property type="component" value="Unassembled WGS sequence"/>
</dbReference>
<comment type="caution">
    <text evidence="4">The sequence shown here is derived from an EMBL/GenBank/DDBJ whole genome shotgun (WGS) entry which is preliminary data.</text>
</comment>
<feature type="domain" description="Acyl-CoA thioesterase-like N-terminal HotDog" evidence="2">
    <location>
        <begin position="41"/>
        <end position="122"/>
    </location>
</feature>
<organism evidence="4 5">
    <name type="scientific">Ferrimicrobium acidiphilum</name>
    <dbReference type="NCBI Taxonomy" id="121039"/>
    <lineage>
        <taxon>Bacteria</taxon>
        <taxon>Bacillati</taxon>
        <taxon>Actinomycetota</taxon>
        <taxon>Acidimicrobiia</taxon>
        <taxon>Acidimicrobiales</taxon>
        <taxon>Acidimicrobiaceae</taxon>
        <taxon>Ferrimicrobium</taxon>
    </lineage>
</organism>
<dbReference type="Pfam" id="PF20789">
    <property type="entry name" value="4HBT_3C"/>
    <property type="match status" value="1"/>
</dbReference>
<name>A0ABV3XYV4_9ACTN</name>
<feature type="region of interest" description="Disordered" evidence="1">
    <location>
        <begin position="1"/>
        <end position="21"/>
    </location>
</feature>